<keyword evidence="2" id="KW-0614">Plasmid</keyword>
<gene>
    <name evidence="2" type="ORF">MM35RIKEN_24130</name>
</gene>
<dbReference type="SUPFAM" id="SSF53187">
    <property type="entry name" value="Zn-dependent exopeptidases"/>
    <property type="match status" value="1"/>
</dbReference>
<accession>A0A810Q464</accession>
<dbReference type="EMBL" id="AP023417">
    <property type="protein sequence ID" value="BCK80221.1"/>
    <property type="molecule type" value="Genomic_DNA"/>
</dbReference>
<dbReference type="PROSITE" id="PS00758">
    <property type="entry name" value="ARGE_DAPE_CPG2_1"/>
    <property type="match status" value="1"/>
</dbReference>
<evidence type="ECO:0000256" key="1">
    <source>
        <dbReference type="ARBA" id="ARBA00022801"/>
    </source>
</evidence>
<name>A0A810Q464_9FIRM</name>
<geneLocation type="plasmid" evidence="2 3">
    <name>pMM35_02</name>
</geneLocation>
<proteinExistence type="predicted"/>
<dbReference type="RefSeq" id="WP_212822237.1">
    <property type="nucleotide sequence ID" value="NZ_AP023417.1"/>
</dbReference>
<dbReference type="InterPro" id="IPR001261">
    <property type="entry name" value="ArgE/DapE_CS"/>
</dbReference>
<evidence type="ECO:0000313" key="2">
    <source>
        <dbReference type="EMBL" id="BCK80221.1"/>
    </source>
</evidence>
<dbReference type="KEGG" id="vfa:MM35RIKEN_24130"/>
<dbReference type="Proteomes" id="UP000681343">
    <property type="component" value="Plasmid pMM35_02"/>
</dbReference>
<reference evidence="2" key="1">
    <citation type="submission" date="2020-09" db="EMBL/GenBank/DDBJ databases">
        <title>New species isolated from human feces.</title>
        <authorList>
            <person name="Kitahara M."/>
            <person name="Shigeno Y."/>
            <person name="Shime M."/>
            <person name="Matsumoto Y."/>
            <person name="Nakamura S."/>
            <person name="Motooka D."/>
            <person name="Fukuoka S."/>
            <person name="Nishikawa H."/>
            <person name="Benno Y."/>
        </authorList>
    </citation>
    <scope>NUCLEOTIDE SEQUENCE</scope>
    <source>
        <strain evidence="2">MM35</strain>
        <plasmid evidence="2">pMM35_02</plasmid>
    </source>
</reference>
<dbReference type="AlphaFoldDB" id="A0A810Q464"/>
<evidence type="ECO:0000313" key="3">
    <source>
        <dbReference type="Proteomes" id="UP000681343"/>
    </source>
</evidence>
<keyword evidence="3" id="KW-1185">Reference proteome</keyword>
<organism evidence="2 3">
    <name type="scientific">Vescimonas fastidiosa</name>
    <dbReference type="NCBI Taxonomy" id="2714353"/>
    <lineage>
        <taxon>Bacteria</taxon>
        <taxon>Bacillati</taxon>
        <taxon>Bacillota</taxon>
        <taxon>Clostridia</taxon>
        <taxon>Eubacteriales</taxon>
        <taxon>Oscillospiraceae</taxon>
        <taxon>Vescimonas</taxon>
    </lineage>
</organism>
<keyword evidence="1" id="KW-0378">Hydrolase</keyword>
<protein>
    <submittedName>
        <fullName evidence="2">Uncharacterized protein</fullName>
    </submittedName>
</protein>
<sequence>MNICEAMGMSISHFESILKMTQRELKEHLVQQLRTHDYEPVCKSGFLYAEGTVPVLLVAHLDTVHTHRPDIICCSEDGRYLMSPYGIGGDDRAGVYMILMLMRECHCHILFCEDEELGGVGARKFTNSKLRPEVNYIVELDRRGRNDAVFYHCDNPDFTEFVCSFGFKENSGSFSDISVVAPHLKTAAVNISAGYFNEHRPHEMIDTYAMCENVRRLTAMFWQNTCHFPYKERVHARGSMFGEQSSLFAPMVERPSRAATCKLLMPLPEETRLYMGQHQIGSAPEYRMDRSGNLYMYLERLNAAVEADGVFACDAGGHPPVFSAVCEGTRFLPVYTYEEAVERLENA</sequence>
<dbReference type="Gene3D" id="3.40.630.10">
    <property type="entry name" value="Zn peptidases"/>
    <property type="match status" value="1"/>
</dbReference>